<feature type="transmembrane region" description="Helical" evidence="6">
    <location>
        <begin position="200"/>
        <end position="222"/>
    </location>
</feature>
<comment type="caution">
    <text evidence="7">The sequence shown here is derived from an EMBL/GenBank/DDBJ whole genome shotgun (WGS) entry which is preliminary data.</text>
</comment>
<feature type="transmembrane region" description="Helical" evidence="6">
    <location>
        <begin position="112"/>
        <end position="132"/>
    </location>
</feature>
<accession>M0M6L8</accession>
<evidence type="ECO:0000313" key="7">
    <source>
        <dbReference type="EMBL" id="EMA41366.1"/>
    </source>
</evidence>
<proteinExistence type="predicted"/>
<feature type="transmembrane region" description="Helical" evidence="6">
    <location>
        <begin position="51"/>
        <end position="71"/>
    </location>
</feature>
<evidence type="ECO:0000256" key="1">
    <source>
        <dbReference type="ARBA" id="ARBA00004651"/>
    </source>
</evidence>
<dbReference type="STRING" id="931277.C448_12001"/>
<dbReference type="OrthoDB" id="19148at2157"/>
<keyword evidence="8" id="KW-1185">Reference proteome</keyword>
<dbReference type="RefSeq" id="WP_004055034.1">
    <property type="nucleotide sequence ID" value="NZ_AOMC01000141.1"/>
</dbReference>
<name>M0M6L8_HALMO</name>
<feature type="non-terminal residue" evidence="7">
    <location>
        <position position="1"/>
    </location>
</feature>
<feature type="transmembrane region" description="Helical" evidence="6">
    <location>
        <begin position="139"/>
        <end position="161"/>
    </location>
</feature>
<dbReference type="PANTHER" id="PTHR30250:SF27">
    <property type="entry name" value="POLYSACCHARIDE BIOSYNTHESIS PROTEIN"/>
    <property type="match status" value="1"/>
</dbReference>
<dbReference type="InterPro" id="IPR050833">
    <property type="entry name" value="Poly_Biosynth_Transport"/>
</dbReference>
<dbReference type="PANTHER" id="PTHR30250">
    <property type="entry name" value="PST FAMILY PREDICTED COLANIC ACID TRANSPORTER"/>
    <property type="match status" value="1"/>
</dbReference>
<evidence type="ECO:0000256" key="2">
    <source>
        <dbReference type="ARBA" id="ARBA00022475"/>
    </source>
</evidence>
<dbReference type="PATRIC" id="fig|931277.6.peg.2344"/>
<organism evidence="7 8">
    <name type="scientific">Halococcus morrhuae DSM 1307</name>
    <dbReference type="NCBI Taxonomy" id="931277"/>
    <lineage>
        <taxon>Archaea</taxon>
        <taxon>Methanobacteriati</taxon>
        <taxon>Methanobacteriota</taxon>
        <taxon>Stenosarchaea group</taxon>
        <taxon>Halobacteria</taxon>
        <taxon>Halobacteriales</taxon>
        <taxon>Halococcaceae</taxon>
        <taxon>Halococcus</taxon>
    </lineage>
</organism>
<evidence type="ECO:0000256" key="4">
    <source>
        <dbReference type="ARBA" id="ARBA00022989"/>
    </source>
</evidence>
<keyword evidence="2" id="KW-1003">Cell membrane</keyword>
<dbReference type="EMBL" id="AOMC01000141">
    <property type="protein sequence ID" value="EMA41366.1"/>
    <property type="molecule type" value="Genomic_DNA"/>
</dbReference>
<sequence length="238" mass="25834">VGIYNLSTVLAQVLALPSTGFNTIYPPIAARMYGNDEFADLEALFTQVTRWTFTLSLLPAVGLLVYSNEVLSVFGEGFSRGGLVLSLFIVGHFANAATGPTGYTLMMTDHQYFMMVDRWGVGIFNVIFNYLFITRFGLVGAAFATAIVLVLISAIRVVAIWYMEGLFPYSLNFYKPIVAGLVCGAVLIGWRVVSPLSGFALLVIGGIMGTLAFTLVLVGIGIEPEDREFFADIAARLN</sequence>
<dbReference type="AlphaFoldDB" id="M0M6L8"/>
<keyword evidence="3 6" id="KW-0812">Transmembrane</keyword>
<evidence type="ECO:0000256" key="5">
    <source>
        <dbReference type="ARBA" id="ARBA00023136"/>
    </source>
</evidence>
<dbReference type="Proteomes" id="UP000011568">
    <property type="component" value="Unassembled WGS sequence"/>
</dbReference>
<gene>
    <name evidence="7" type="ORF">C448_12001</name>
</gene>
<comment type="subcellular location">
    <subcellularLocation>
        <location evidence="1">Cell membrane</location>
        <topology evidence="1">Multi-pass membrane protein</topology>
    </subcellularLocation>
</comment>
<evidence type="ECO:0000256" key="3">
    <source>
        <dbReference type="ARBA" id="ARBA00022692"/>
    </source>
</evidence>
<feature type="transmembrane region" description="Helical" evidence="6">
    <location>
        <begin position="83"/>
        <end position="106"/>
    </location>
</feature>
<dbReference type="GO" id="GO:0005886">
    <property type="term" value="C:plasma membrane"/>
    <property type="evidence" value="ECO:0007669"/>
    <property type="project" value="UniProtKB-SubCell"/>
</dbReference>
<keyword evidence="5 6" id="KW-0472">Membrane</keyword>
<evidence type="ECO:0000256" key="6">
    <source>
        <dbReference type="SAM" id="Phobius"/>
    </source>
</evidence>
<keyword evidence="4 6" id="KW-1133">Transmembrane helix</keyword>
<protein>
    <submittedName>
        <fullName evidence="7">Polysaccharide biosynthesis protein</fullName>
    </submittedName>
</protein>
<dbReference type="eggNOG" id="arCOG02209">
    <property type="taxonomic scope" value="Archaea"/>
</dbReference>
<feature type="transmembrane region" description="Helical" evidence="6">
    <location>
        <begin position="173"/>
        <end position="193"/>
    </location>
</feature>
<evidence type="ECO:0000313" key="8">
    <source>
        <dbReference type="Proteomes" id="UP000011568"/>
    </source>
</evidence>
<reference evidence="7 8" key="1">
    <citation type="journal article" date="2014" name="PLoS Genet.">
        <title>Phylogenetically driven sequencing of extremely halophilic archaea reveals strategies for static and dynamic osmo-response.</title>
        <authorList>
            <person name="Becker E.A."/>
            <person name="Seitzer P.M."/>
            <person name="Tritt A."/>
            <person name="Larsen D."/>
            <person name="Krusor M."/>
            <person name="Yao A.I."/>
            <person name="Wu D."/>
            <person name="Madern D."/>
            <person name="Eisen J.A."/>
            <person name="Darling A.E."/>
            <person name="Facciotti M.T."/>
        </authorList>
    </citation>
    <scope>NUCLEOTIDE SEQUENCE [LARGE SCALE GENOMIC DNA]</scope>
    <source>
        <strain evidence="7 8">DSM 1307</strain>
    </source>
</reference>